<evidence type="ECO:0000256" key="5">
    <source>
        <dbReference type="ARBA" id="ARBA00022989"/>
    </source>
</evidence>
<dbReference type="GO" id="GO:0007165">
    <property type="term" value="P:signal transduction"/>
    <property type="evidence" value="ECO:0007669"/>
    <property type="project" value="UniProtKB-KW"/>
</dbReference>
<dbReference type="Gene3D" id="6.10.340.10">
    <property type="match status" value="1"/>
</dbReference>
<comment type="subcellular location">
    <subcellularLocation>
        <location evidence="1">Cell membrane</location>
        <topology evidence="1">Multi-pass membrane protein</topology>
    </subcellularLocation>
</comment>
<dbReference type="SUPFAM" id="SSF103190">
    <property type="entry name" value="Sensory domain-like"/>
    <property type="match status" value="1"/>
</dbReference>
<gene>
    <name evidence="13" type="ORF">HGG79_11775</name>
</gene>
<dbReference type="RefSeq" id="WP_173680374.1">
    <property type="nucleotide sequence ID" value="NZ_JAAZWO010000014.1"/>
</dbReference>
<feature type="domain" description="HAMP" evidence="12">
    <location>
        <begin position="309"/>
        <end position="361"/>
    </location>
</feature>
<dbReference type="InterPro" id="IPR004089">
    <property type="entry name" value="MCPsignal_dom"/>
</dbReference>
<dbReference type="CDD" id="cd12912">
    <property type="entry name" value="PDC2_MCP_like"/>
    <property type="match status" value="1"/>
</dbReference>
<keyword evidence="4 10" id="KW-0812">Transmembrane</keyword>
<organism evidence="13 14">
    <name type="scientific">Clostridium tetanomorphum</name>
    <dbReference type="NCBI Taxonomy" id="1553"/>
    <lineage>
        <taxon>Bacteria</taxon>
        <taxon>Bacillati</taxon>
        <taxon>Bacillota</taxon>
        <taxon>Clostridia</taxon>
        <taxon>Eubacteriales</taxon>
        <taxon>Clostridiaceae</taxon>
        <taxon>Clostridium</taxon>
    </lineage>
</organism>
<feature type="domain" description="Methyl-accepting transducer" evidence="11">
    <location>
        <begin position="387"/>
        <end position="637"/>
    </location>
</feature>
<dbReference type="Gene3D" id="1.10.287.950">
    <property type="entry name" value="Methyl-accepting chemotaxis protein"/>
    <property type="match status" value="1"/>
</dbReference>
<evidence type="ECO:0000259" key="11">
    <source>
        <dbReference type="PROSITE" id="PS50111"/>
    </source>
</evidence>
<accession>A0A923ECD0</accession>
<evidence type="ECO:0000256" key="8">
    <source>
        <dbReference type="ARBA" id="ARBA00029447"/>
    </source>
</evidence>
<dbReference type="PROSITE" id="PS50885">
    <property type="entry name" value="HAMP"/>
    <property type="match status" value="1"/>
</dbReference>
<keyword evidence="6 10" id="KW-0472">Membrane</keyword>
<proteinExistence type="inferred from homology"/>
<evidence type="ECO:0000256" key="4">
    <source>
        <dbReference type="ARBA" id="ARBA00022692"/>
    </source>
</evidence>
<keyword evidence="2" id="KW-1003">Cell membrane</keyword>
<comment type="caution">
    <text evidence="13">The sequence shown here is derived from an EMBL/GenBank/DDBJ whole genome shotgun (WGS) entry which is preliminary data.</text>
</comment>
<dbReference type="CDD" id="cd12913">
    <property type="entry name" value="PDC1_MCP_like"/>
    <property type="match status" value="1"/>
</dbReference>
<dbReference type="InterPro" id="IPR029151">
    <property type="entry name" value="Sensor-like_sf"/>
</dbReference>
<dbReference type="EMBL" id="JAAZWO010000014">
    <property type="protein sequence ID" value="MBC2398444.1"/>
    <property type="molecule type" value="Genomic_DNA"/>
</dbReference>
<sequence length="669" mass="76095">MKKIKTKMSIFITFICILSLTISLAVNYYVSYSLLSKEFKQKNIEISKRYAEEFDNWLNSEGNNLINLCKNIDYFKIKDDKKLQLYLMNELNKNKGIISDIYIGFPNKKLISGAGWIPDKSYSCVEKEWYKEAINKKKVIFTNPYLDPAFNKMVGTISYPLNIDNQLVAVIAMDVHFDSIVDTVQKLKISEESYAFLLDKEKNIIAHKNEEFNPNEKSTKNFLNIENGRFKEFAVKIDSNEKGMEKVYDYDGENKFFTYSKLKSTNWIFAIVQPVGELNNKLKSLIGGFIISLLISLAIGITITYIIVTNMLKPINELTNHTKILANGDLTQDINIRSRDEIGNLGKSFNNMRENLKDLIINIKEVCTVAKEKAENLNVRTNSLGNTSSEISQAAGQIASDSMQLNSNMANQHNSIKGFNEKMDEVILNIQNLRDNSQLKSKMIQNNINNLSNMKSMEEKMDRQSSIVYSIIDEFNHSVKIINKMTEDISSIASQTNLLALNASIEAARAGEAGKGFVVVAQEVKKLSEESANSVAKIIDIIKKLSTEAEKFSEVKKESKNIDTYRKEINESILKSFNNIEDNLQKDIDEIDKLYIKINEIDEDKNSMESIAANITDISEQTASATEEVTASIENQLGTIQQIIRDIDILTNKIKELDHSVEKFKIFQY</sequence>
<keyword evidence="3" id="KW-0145">Chemotaxis</keyword>
<evidence type="ECO:0000256" key="9">
    <source>
        <dbReference type="PROSITE-ProRule" id="PRU00284"/>
    </source>
</evidence>
<dbReference type="Pfam" id="PF02743">
    <property type="entry name" value="dCache_1"/>
    <property type="match status" value="1"/>
</dbReference>
<dbReference type="InterPro" id="IPR003660">
    <property type="entry name" value="HAMP_dom"/>
</dbReference>
<dbReference type="Pfam" id="PF00015">
    <property type="entry name" value="MCPsignal"/>
    <property type="match status" value="1"/>
</dbReference>
<evidence type="ECO:0000256" key="10">
    <source>
        <dbReference type="SAM" id="Phobius"/>
    </source>
</evidence>
<keyword evidence="7 9" id="KW-0807">Transducer</keyword>
<evidence type="ECO:0000256" key="7">
    <source>
        <dbReference type="ARBA" id="ARBA00023224"/>
    </source>
</evidence>
<dbReference type="AlphaFoldDB" id="A0A923ECD0"/>
<dbReference type="CDD" id="cd06225">
    <property type="entry name" value="HAMP"/>
    <property type="match status" value="1"/>
</dbReference>
<dbReference type="GO" id="GO:0006935">
    <property type="term" value="P:chemotaxis"/>
    <property type="evidence" value="ECO:0007669"/>
    <property type="project" value="UniProtKB-KW"/>
</dbReference>
<dbReference type="GO" id="GO:0005886">
    <property type="term" value="C:plasma membrane"/>
    <property type="evidence" value="ECO:0007669"/>
    <property type="project" value="UniProtKB-SubCell"/>
</dbReference>
<dbReference type="Proteomes" id="UP000563151">
    <property type="component" value="Unassembled WGS sequence"/>
</dbReference>
<evidence type="ECO:0000313" key="14">
    <source>
        <dbReference type="Proteomes" id="UP000563151"/>
    </source>
</evidence>
<dbReference type="InterPro" id="IPR033479">
    <property type="entry name" value="dCache_1"/>
</dbReference>
<evidence type="ECO:0000256" key="2">
    <source>
        <dbReference type="ARBA" id="ARBA00022475"/>
    </source>
</evidence>
<comment type="similarity">
    <text evidence="8">Belongs to the methyl-accepting chemotaxis (MCP) protein family.</text>
</comment>
<dbReference type="SMART" id="SM00283">
    <property type="entry name" value="MA"/>
    <property type="match status" value="1"/>
</dbReference>
<evidence type="ECO:0000256" key="6">
    <source>
        <dbReference type="ARBA" id="ARBA00023136"/>
    </source>
</evidence>
<keyword evidence="14" id="KW-1185">Reference proteome</keyword>
<dbReference type="SMART" id="SM00304">
    <property type="entry name" value="HAMP"/>
    <property type="match status" value="1"/>
</dbReference>
<keyword evidence="5 10" id="KW-1133">Transmembrane helix</keyword>
<dbReference type="PANTHER" id="PTHR32089:SF112">
    <property type="entry name" value="LYSOZYME-LIKE PROTEIN-RELATED"/>
    <property type="match status" value="1"/>
</dbReference>
<evidence type="ECO:0000256" key="3">
    <source>
        <dbReference type="ARBA" id="ARBA00022500"/>
    </source>
</evidence>
<dbReference type="PROSITE" id="PS50111">
    <property type="entry name" value="CHEMOTAXIS_TRANSDUC_2"/>
    <property type="match status" value="1"/>
</dbReference>
<dbReference type="Pfam" id="PF00672">
    <property type="entry name" value="HAMP"/>
    <property type="match status" value="1"/>
</dbReference>
<reference evidence="13 14" key="1">
    <citation type="submission" date="2020-04" db="EMBL/GenBank/DDBJ databases">
        <title>Genomic insights into acetone-butanol-ethanol (ABE) fermentation by sequencing solventogenic clostridia strains.</title>
        <authorList>
            <person name="Brown S."/>
        </authorList>
    </citation>
    <scope>NUCLEOTIDE SEQUENCE [LARGE SCALE GENOMIC DNA]</scope>
    <source>
        <strain evidence="13 14">DJ011</strain>
    </source>
</reference>
<dbReference type="PANTHER" id="PTHR32089">
    <property type="entry name" value="METHYL-ACCEPTING CHEMOTAXIS PROTEIN MCPB"/>
    <property type="match status" value="1"/>
</dbReference>
<name>A0A923ECD0_CLOTT</name>
<evidence type="ECO:0000313" key="13">
    <source>
        <dbReference type="EMBL" id="MBC2398444.1"/>
    </source>
</evidence>
<feature type="transmembrane region" description="Helical" evidence="10">
    <location>
        <begin position="285"/>
        <end position="308"/>
    </location>
</feature>
<dbReference type="Gene3D" id="3.30.450.20">
    <property type="entry name" value="PAS domain"/>
    <property type="match status" value="2"/>
</dbReference>
<dbReference type="SUPFAM" id="SSF58104">
    <property type="entry name" value="Methyl-accepting chemotaxis protein (MCP) signaling domain"/>
    <property type="match status" value="1"/>
</dbReference>
<protein>
    <submittedName>
        <fullName evidence="13">Methyl-accepting chemotaxis protein</fullName>
    </submittedName>
</protein>
<evidence type="ECO:0000259" key="12">
    <source>
        <dbReference type="PROSITE" id="PS50885"/>
    </source>
</evidence>
<evidence type="ECO:0000256" key="1">
    <source>
        <dbReference type="ARBA" id="ARBA00004651"/>
    </source>
</evidence>